<evidence type="ECO:0000313" key="2">
    <source>
        <dbReference type="Proteomes" id="UP000800082"/>
    </source>
</evidence>
<dbReference type="RefSeq" id="XP_033445074.1">
    <property type="nucleotide sequence ID" value="XM_033588801.1"/>
</dbReference>
<sequence>MKGEEWRRCVFLSELSRHTCLAFYVHPSHILYMVDVSHNLSLVCISMLTCCVAYPGCSQRIPITPLVRFALQIPLWCQYSDCLEAAEAVSHLVTACFRVFSLRLFNMA</sequence>
<keyword evidence="2" id="KW-1185">Reference proteome</keyword>
<evidence type="ECO:0000313" key="1">
    <source>
        <dbReference type="EMBL" id="KAF1924822.1"/>
    </source>
</evidence>
<dbReference type="Proteomes" id="UP000800082">
    <property type="component" value="Unassembled WGS sequence"/>
</dbReference>
<dbReference type="EMBL" id="ML978990">
    <property type="protein sequence ID" value="KAF1924822.1"/>
    <property type="molecule type" value="Genomic_DNA"/>
</dbReference>
<dbReference type="GeneID" id="54346448"/>
<protein>
    <submittedName>
        <fullName evidence="1">Uncharacterized protein</fullName>
    </submittedName>
</protein>
<dbReference type="AlphaFoldDB" id="A0A6A5RB06"/>
<organism evidence="1 2">
    <name type="scientific">Didymella exigua CBS 183.55</name>
    <dbReference type="NCBI Taxonomy" id="1150837"/>
    <lineage>
        <taxon>Eukaryota</taxon>
        <taxon>Fungi</taxon>
        <taxon>Dikarya</taxon>
        <taxon>Ascomycota</taxon>
        <taxon>Pezizomycotina</taxon>
        <taxon>Dothideomycetes</taxon>
        <taxon>Pleosporomycetidae</taxon>
        <taxon>Pleosporales</taxon>
        <taxon>Pleosporineae</taxon>
        <taxon>Didymellaceae</taxon>
        <taxon>Didymella</taxon>
    </lineage>
</organism>
<proteinExistence type="predicted"/>
<name>A0A6A5RB06_9PLEO</name>
<accession>A0A6A5RB06</accession>
<gene>
    <name evidence="1" type="ORF">M421DRAFT_271373</name>
</gene>
<reference evidence="1" key="1">
    <citation type="journal article" date="2020" name="Stud. Mycol.">
        <title>101 Dothideomycetes genomes: a test case for predicting lifestyles and emergence of pathogens.</title>
        <authorList>
            <person name="Haridas S."/>
            <person name="Albert R."/>
            <person name="Binder M."/>
            <person name="Bloem J."/>
            <person name="Labutti K."/>
            <person name="Salamov A."/>
            <person name="Andreopoulos B."/>
            <person name="Baker S."/>
            <person name="Barry K."/>
            <person name="Bills G."/>
            <person name="Bluhm B."/>
            <person name="Cannon C."/>
            <person name="Castanera R."/>
            <person name="Culley D."/>
            <person name="Daum C."/>
            <person name="Ezra D."/>
            <person name="Gonzalez J."/>
            <person name="Henrissat B."/>
            <person name="Kuo A."/>
            <person name="Liang C."/>
            <person name="Lipzen A."/>
            <person name="Lutzoni F."/>
            <person name="Magnuson J."/>
            <person name="Mondo S."/>
            <person name="Nolan M."/>
            <person name="Ohm R."/>
            <person name="Pangilinan J."/>
            <person name="Park H.-J."/>
            <person name="Ramirez L."/>
            <person name="Alfaro M."/>
            <person name="Sun H."/>
            <person name="Tritt A."/>
            <person name="Yoshinaga Y."/>
            <person name="Zwiers L.-H."/>
            <person name="Turgeon B."/>
            <person name="Goodwin S."/>
            <person name="Spatafora J."/>
            <person name="Crous P."/>
            <person name="Grigoriev I."/>
        </authorList>
    </citation>
    <scope>NUCLEOTIDE SEQUENCE</scope>
    <source>
        <strain evidence="1">CBS 183.55</strain>
    </source>
</reference>